<evidence type="ECO:0000313" key="4">
    <source>
        <dbReference type="Proteomes" id="UP000286773"/>
    </source>
</evidence>
<evidence type="ECO:0000313" key="3">
    <source>
        <dbReference type="EMBL" id="RSU12509.1"/>
    </source>
</evidence>
<dbReference type="Pfam" id="PF13930">
    <property type="entry name" value="Endonuclea_NS_2"/>
    <property type="match status" value="1"/>
</dbReference>
<evidence type="ECO:0000259" key="2">
    <source>
        <dbReference type="Pfam" id="PF13930"/>
    </source>
</evidence>
<dbReference type="RefSeq" id="WP_126813370.1">
    <property type="nucleotide sequence ID" value="NZ_NGKC01000005.1"/>
</dbReference>
<dbReference type="AlphaFoldDB" id="A0A430AWS6"/>
<feature type="compositionally biased region" description="Polar residues" evidence="1">
    <location>
        <begin position="44"/>
        <end position="67"/>
    </location>
</feature>
<name>A0A430AWS6_9ENTE</name>
<dbReference type="InterPro" id="IPR044927">
    <property type="entry name" value="Endonuclea_NS_2"/>
</dbReference>
<reference evidence="3 4" key="1">
    <citation type="submission" date="2017-05" db="EMBL/GenBank/DDBJ databases">
        <title>Vagococcus spp. assemblies.</title>
        <authorList>
            <person name="Gulvik C.A."/>
        </authorList>
    </citation>
    <scope>NUCLEOTIDE SEQUENCE [LARGE SCALE GENOMIC DNA]</scope>
    <source>
        <strain evidence="3 4">LMG 24798</strain>
    </source>
</reference>
<feature type="region of interest" description="Disordered" evidence="1">
    <location>
        <begin position="44"/>
        <end position="72"/>
    </location>
</feature>
<protein>
    <submittedName>
        <fullName evidence="3">DNA-entry nuclease</fullName>
    </submittedName>
</protein>
<evidence type="ECO:0000256" key="1">
    <source>
        <dbReference type="SAM" id="MobiDB-lite"/>
    </source>
</evidence>
<dbReference type="EMBL" id="NGKC01000005">
    <property type="protein sequence ID" value="RSU12509.1"/>
    <property type="molecule type" value="Genomic_DNA"/>
</dbReference>
<dbReference type="OrthoDB" id="9783680at2"/>
<accession>A0A430AWS6</accession>
<dbReference type="Gene3D" id="3.40.570.10">
    <property type="entry name" value="Extracellular Endonuclease, subunit A"/>
    <property type="match status" value="1"/>
</dbReference>
<keyword evidence="4" id="KW-1185">Reference proteome</keyword>
<organism evidence="3 4">
    <name type="scientific">Vagococcus acidifermentans</name>
    <dbReference type="NCBI Taxonomy" id="564710"/>
    <lineage>
        <taxon>Bacteria</taxon>
        <taxon>Bacillati</taxon>
        <taxon>Bacillota</taxon>
        <taxon>Bacilli</taxon>
        <taxon>Lactobacillales</taxon>
        <taxon>Enterococcaceae</taxon>
        <taxon>Vagococcus</taxon>
    </lineage>
</organism>
<dbReference type="InterPro" id="IPR044929">
    <property type="entry name" value="DNA/RNA_non-sp_Endonuclease_sf"/>
</dbReference>
<dbReference type="Proteomes" id="UP000286773">
    <property type="component" value="Unassembled WGS sequence"/>
</dbReference>
<sequence length="226" mass="25158">MARKKKKNNYFPKLSPPIMLFGALVVLILGMFGIQTPEFISDYFNSPQSQPTEQQAPAKKNSTNPGPQDNGLAVFTEDELKDAKQGWITYHELDGLGRATGADALIKQKMINTGTSANRNIRPPGFISGLEPYFHSRGHLIGRQFGGSGDDERNLVTLYQNPVNTPYMTEYENRIRRAVDAGETVRYRVTPVYNDKDLMPAEVHLEAQGITAGTQVNFNVTIINEP</sequence>
<comment type="caution">
    <text evidence="3">The sequence shown here is derived from an EMBL/GenBank/DDBJ whole genome shotgun (WGS) entry which is preliminary data.</text>
</comment>
<proteinExistence type="predicted"/>
<feature type="domain" description="Type VII secretion system protein EssD-like" evidence="2">
    <location>
        <begin position="82"/>
        <end position="208"/>
    </location>
</feature>
<gene>
    <name evidence="3" type="ORF">CBF27_05920</name>
</gene>